<reference evidence="1" key="1">
    <citation type="submission" date="2022-10" db="EMBL/GenBank/DDBJ databases">
        <authorList>
            <person name="Koch H."/>
        </authorList>
    </citation>
    <scope>NUCLEOTIDE SEQUENCE</scope>
    <source>
        <strain evidence="1">DNF</strain>
    </source>
</reference>
<accession>A0AA86N0I7</accession>
<dbReference type="SUPFAM" id="SSF48695">
    <property type="entry name" value="Multiheme cytochromes"/>
    <property type="match status" value="1"/>
</dbReference>
<sequence>MRLRKFDLLFVLGALTVVIGVSLLPSPRDRNPMVPATANHRNLKSEADCLSCHASGGSRPLPVRHPKRPDCFHCHRAADGEGSAG</sequence>
<dbReference type="RefSeq" id="WP_289269189.1">
    <property type="nucleotide sequence ID" value="NZ_OX365700.1"/>
</dbReference>
<protein>
    <submittedName>
        <fullName evidence="1">Cytochrome c family protein</fullName>
    </submittedName>
</protein>
<name>A0AA86N0I7_9BACT</name>
<evidence type="ECO:0000313" key="1">
    <source>
        <dbReference type="EMBL" id="CAI4032467.1"/>
    </source>
</evidence>
<dbReference type="KEGG" id="nti:DNFV4_02897"/>
<dbReference type="Proteomes" id="UP001179121">
    <property type="component" value="Chromosome"/>
</dbReference>
<dbReference type="EMBL" id="OX365700">
    <property type="protein sequence ID" value="CAI4032467.1"/>
    <property type="molecule type" value="Genomic_DNA"/>
</dbReference>
<dbReference type="AlphaFoldDB" id="A0AA86N0I7"/>
<dbReference type="InterPro" id="IPR036280">
    <property type="entry name" value="Multihaem_cyt_sf"/>
</dbReference>
<organism evidence="1 2">
    <name type="scientific">Nitrospira tepida</name>
    <dbReference type="NCBI Taxonomy" id="2973512"/>
    <lineage>
        <taxon>Bacteria</taxon>
        <taxon>Pseudomonadati</taxon>
        <taxon>Nitrospirota</taxon>
        <taxon>Nitrospiria</taxon>
        <taxon>Nitrospirales</taxon>
        <taxon>Nitrospiraceae</taxon>
        <taxon>Nitrospira</taxon>
    </lineage>
</organism>
<proteinExistence type="predicted"/>
<keyword evidence="2" id="KW-1185">Reference proteome</keyword>
<gene>
    <name evidence="1" type="ORF">DNFV4_02897</name>
</gene>
<evidence type="ECO:0000313" key="2">
    <source>
        <dbReference type="Proteomes" id="UP001179121"/>
    </source>
</evidence>